<reference evidence="3 4" key="1">
    <citation type="submission" date="2020-07" db="EMBL/GenBank/DDBJ databases">
        <title>Novel species isolated from subtropical streams in China.</title>
        <authorList>
            <person name="Lu H."/>
        </authorList>
    </citation>
    <scope>NUCLEOTIDE SEQUENCE [LARGE SCALE GENOMIC DNA]</scope>
    <source>
        <strain evidence="3 4">LX20W</strain>
    </source>
</reference>
<evidence type="ECO:0000313" key="4">
    <source>
        <dbReference type="Proteomes" id="UP000534388"/>
    </source>
</evidence>
<dbReference type="AlphaFoldDB" id="A0A7W2ICV7"/>
<feature type="compositionally biased region" description="Low complexity" evidence="1">
    <location>
        <begin position="56"/>
        <end position="69"/>
    </location>
</feature>
<keyword evidence="2" id="KW-0732">Signal</keyword>
<name>A0A7W2ICV7_9BURK</name>
<evidence type="ECO:0000313" key="3">
    <source>
        <dbReference type="EMBL" id="MBA5638625.1"/>
    </source>
</evidence>
<evidence type="ECO:0000256" key="2">
    <source>
        <dbReference type="SAM" id="SignalP"/>
    </source>
</evidence>
<proteinExistence type="predicted"/>
<keyword evidence="4" id="KW-1185">Reference proteome</keyword>
<dbReference type="Proteomes" id="UP000534388">
    <property type="component" value="Unassembled WGS sequence"/>
</dbReference>
<dbReference type="EMBL" id="JACEZT010000010">
    <property type="protein sequence ID" value="MBA5638625.1"/>
    <property type="molecule type" value="Genomic_DNA"/>
</dbReference>
<feature type="signal peptide" evidence="2">
    <location>
        <begin position="1"/>
        <end position="19"/>
    </location>
</feature>
<feature type="region of interest" description="Disordered" evidence="1">
    <location>
        <begin position="31"/>
        <end position="126"/>
    </location>
</feature>
<feature type="compositionally biased region" description="Basic and acidic residues" evidence="1">
    <location>
        <begin position="101"/>
        <end position="110"/>
    </location>
</feature>
<protein>
    <submittedName>
        <fullName evidence="3">DUF4124 domain-containing protein</fullName>
    </submittedName>
</protein>
<accession>A0A7W2ICV7</accession>
<evidence type="ECO:0000256" key="1">
    <source>
        <dbReference type="SAM" id="MobiDB-lite"/>
    </source>
</evidence>
<gene>
    <name evidence="3" type="ORF">H3H37_16310</name>
</gene>
<feature type="chain" id="PRO_5030734779" evidence="2">
    <location>
        <begin position="20"/>
        <end position="163"/>
    </location>
</feature>
<comment type="caution">
    <text evidence="3">The sequence shown here is derived from an EMBL/GenBank/DDBJ whole genome shotgun (WGS) entry which is preliminary data.</text>
</comment>
<sequence length="163" mass="17631">MLRVALAGALLALSTQALAQYLWIDEKGIKQLSDRPPPPNIPEKNILKAPGKPLFNPNAPAPDEQAPDAAEPKTKAPPTLGERNADFNKRRAEAAQAAQKSAEEAKRKAAEQSACEAARNNQRALDDGIRITTYDKDGQRTVMGDAERAELAKKTQQALANCH</sequence>
<feature type="compositionally biased region" description="Basic and acidic residues" evidence="1">
    <location>
        <begin position="83"/>
        <end position="93"/>
    </location>
</feature>
<organism evidence="3 4">
    <name type="scientific">Rugamonas brunnea</name>
    <dbReference type="NCBI Taxonomy" id="2758569"/>
    <lineage>
        <taxon>Bacteria</taxon>
        <taxon>Pseudomonadati</taxon>
        <taxon>Pseudomonadota</taxon>
        <taxon>Betaproteobacteria</taxon>
        <taxon>Burkholderiales</taxon>
        <taxon>Oxalobacteraceae</taxon>
        <taxon>Telluria group</taxon>
        <taxon>Rugamonas</taxon>
    </lineage>
</organism>